<comment type="caution">
    <text evidence="1">The sequence shown here is derived from an EMBL/GenBank/DDBJ whole genome shotgun (WGS) entry which is preliminary data.</text>
</comment>
<name>A0A3M7S4G6_BRAPC</name>
<dbReference type="Proteomes" id="UP000276133">
    <property type="component" value="Unassembled WGS sequence"/>
</dbReference>
<proteinExistence type="predicted"/>
<dbReference type="EMBL" id="REGN01002080">
    <property type="protein sequence ID" value="RNA30525.1"/>
    <property type="molecule type" value="Genomic_DNA"/>
</dbReference>
<gene>
    <name evidence="1" type="ORF">BpHYR1_029225</name>
</gene>
<evidence type="ECO:0000313" key="2">
    <source>
        <dbReference type="Proteomes" id="UP000276133"/>
    </source>
</evidence>
<protein>
    <submittedName>
        <fullName evidence="1">Uncharacterized protein</fullName>
    </submittedName>
</protein>
<dbReference type="AlphaFoldDB" id="A0A3M7S4G6"/>
<accession>A0A3M7S4G6</accession>
<keyword evidence="2" id="KW-1185">Reference proteome</keyword>
<sequence>MSNKLFSLVVESTFVLKCRMSYTIIPKQTHYIKKKIKINLIQFDKSPSYIIILTSCCHFLRFYNYTKKKSLECRMGFVTNFVIVATECSTKKNVCCQNARVGFMACN</sequence>
<reference evidence="1 2" key="1">
    <citation type="journal article" date="2018" name="Sci. Rep.">
        <title>Genomic signatures of local adaptation to the degree of environmental predictability in rotifers.</title>
        <authorList>
            <person name="Franch-Gras L."/>
            <person name="Hahn C."/>
            <person name="Garcia-Roger E.M."/>
            <person name="Carmona M.J."/>
            <person name="Serra M."/>
            <person name="Gomez A."/>
        </authorList>
    </citation>
    <scope>NUCLEOTIDE SEQUENCE [LARGE SCALE GENOMIC DNA]</scope>
    <source>
        <strain evidence="1">HYR1</strain>
    </source>
</reference>
<organism evidence="1 2">
    <name type="scientific">Brachionus plicatilis</name>
    <name type="common">Marine rotifer</name>
    <name type="synonym">Brachionus muelleri</name>
    <dbReference type="NCBI Taxonomy" id="10195"/>
    <lineage>
        <taxon>Eukaryota</taxon>
        <taxon>Metazoa</taxon>
        <taxon>Spiralia</taxon>
        <taxon>Gnathifera</taxon>
        <taxon>Rotifera</taxon>
        <taxon>Eurotatoria</taxon>
        <taxon>Monogononta</taxon>
        <taxon>Pseudotrocha</taxon>
        <taxon>Ploima</taxon>
        <taxon>Brachionidae</taxon>
        <taxon>Brachionus</taxon>
    </lineage>
</organism>
<evidence type="ECO:0000313" key="1">
    <source>
        <dbReference type="EMBL" id="RNA30525.1"/>
    </source>
</evidence>